<evidence type="ECO:0000256" key="1">
    <source>
        <dbReference type="ARBA" id="ARBA00022448"/>
    </source>
</evidence>
<evidence type="ECO:0000313" key="9">
    <source>
        <dbReference type="EMBL" id="MFD2053785.1"/>
    </source>
</evidence>
<keyword evidence="3 6" id="KW-0479">Metal-binding</keyword>
<organism evidence="9 10">
    <name type="scientific">Mesorhizobium calcicola</name>
    <dbReference type="NCBI Taxonomy" id="1300310"/>
    <lineage>
        <taxon>Bacteria</taxon>
        <taxon>Pseudomonadati</taxon>
        <taxon>Pseudomonadota</taxon>
        <taxon>Alphaproteobacteria</taxon>
        <taxon>Hyphomicrobiales</taxon>
        <taxon>Phyllobacteriaceae</taxon>
        <taxon>Mesorhizobium</taxon>
    </lineage>
</organism>
<keyword evidence="10" id="KW-1185">Reference proteome</keyword>
<keyword evidence="7" id="KW-0732">Signal</keyword>
<feature type="chain" id="PRO_5046126245" evidence="7">
    <location>
        <begin position="39"/>
        <end position="130"/>
    </location>
</feature>
<accession>A0ABW4WBG3</accession>
<feature type="domain" description="Cytochrome c" evidence="8">
    <location>
        <begin position="40"/>
        <end position="122"/>
    </location>
</feature>
<sequence length="130" mass="13859">MIKKLPRHVRAEWSTCRGFHGAILGLAALVVTSSFAQAAGDSTAGRKVMVKCQSCHGKEGLGRALAGGGEAPNLAGQKYDYLVHSLMAYKAGERKSYMMSLVVKGLSEEDIANVAAYYAAIKITVEVPQE</sequence>
<dbReference type="InterPro" id="IPR050597">
    <property type="entry name" value="Cytochrome_c_Oxidase_Subunit"/>
</dbReference>
<dbReference type="PANTHER" id="PTHR33751:SF9">
    <property type="entry name" value="CYTOCHROME C4"/>
    <property type="match status" value="1"/>
</dbReference>
<comment type="caution">
    <text evidence="9">The sequence shown here is derived from an EMBL/GenBank/DDBJ whole genome shotgun (WGS) entry which is preliminary data.</text>
</comment>
<dbReference type="PANTHER" id="PTHR33751">
    <property type="entry name" value="CBB3-TYPE CYTOCHROME C OXIDASE SUBUNIT FIXP"/>
    <property type="match status" value="1"/>
</dbReference>
<evidence type="ECO:0000256" key="3">
    <source>
        <dbReference type="ARBA" id="ARBA00022723"/>
    </source>
</evidence>
<protein>
    <submittedName>
        <fullName evidence="9">C-type cytochrome</fullName>
    </submittedName>
</protein>
<evidence type="ECO:0000256" key="6">
    <source>
        <dbReference type="PROSITE-ProRule" id="PRU00433"/>
    </source>
</evidence>
<evidence type="ECO:0000256" key="5">
    <source>
        <dbReference type="ARBA" id="ARBA00023004"/>
    </source>
</evidence>
<feature type="signal peptide" evidence="7">
    <location>
        <begin position="1"/>
        <end position="38"/>
    </location>
</feature>
<proteinExistence type="predicted"/>
<evidence type="ECO:0000259" key="8">
    <source>
        <dbReference type="PROSITE" id="PS51007"/>
    </source>
</evidence>
<evidence type="ECO:0000256" key="4">
    <source>
        <dbReference type="ARBA" id="ARBA00022982"/>
    </source>
</evidence>
<dbReference type="RefSeq" id="WP_379018740.1">
    <property type="nucleotide sequence ID" value="NZ_JBHUGY010000019.1"/>
</dbReference>
<keyword evidence="2 6" id="KW-0349">Heme</keyword>
<evidence type="ECO:0000256" key="7">
    <source>
        <dbReference type="SAM" id="SignalP"/>
    </source>
</evidence>
<dbReference type="Proteomes" id="UP001597349">
    <property type="component" value="Unassembled WGS sequence"/>
</dbReference>
<keyword evidence="4" id="KW-0249">Electron transport</keyword>
<keyword evidence="1" id="KW-0813">Transport</keyword>
<dbReference type="EMBL" id="JBHUGY010000019">
    <property type="protein sequence ID" value="MFD2053785.1"/>
    <property type="molecule type" value="Genomic_DNA"/>
</dbReference>
<dbReference type="PROSITE" id="PS51007">
    <property type="entry name" value="CYTC"/>
    <property type="match status" value="1"/>
</dbReference>
<keyword evidence="5 6" id="KW-0408">Iron</keyword>
<gene>
    <name evidence="9" type="ORF">ACFSQT_12020</name>
</gene>
<reference evidence="10" key="1">
    <citation type="journal article" date="2019" name="Int. J. Syst. Evol. Microbiol.">
        <title>The Global Catalogue of Microorganisms (GCM) 10K type strain sequencing project: providing services to taxonomists for standard genome sequencing and annotation.</title>
        <authorList>
            <consortium name="The Broad Institute Genomics Platform"/>
            <consortium name="The Broad Institute Genome Sequencing Center for Infectious Disease"/>
            <person name="Wu L."/>
            <person name="Ma J."/>
        </authorList>
    </citation>
    <scope>NUCLEOTIDE SEQUENCE [LARGE SCALE GENOMIC DNA]</scope>
    <source>
        <strain evidence="10">CGMCC 1.16226</strain>
    </source>
</reference>
<name>A0ABW4WBG3_9HYPH</name>
<dbReference type="Gene3D" id="1.10.760.10">
    <property type="entry name" value="Cytochrome c-like domain"/>
    <property type="match status" value="1"/>
</dbReference>
<dbReference type="InterPro" id="IPR036909">
    <property type="entry name" value="Cyt_c-like_dom_sf"/>
</dbReference>
<dbReference type="Pfam" id="PF00034">
    <property type="entry name" value="Cytochrom_C"/>
    <property type="match status" value="1"/>
</dbReference>
<evidence type="ECO:0000313" key="10">
    <source>
        <dbReference type="Proteomes" id="UP001597349"/>
    </source>
</evidence>
<evidence type="ECO:0000256" key="2">
    <source>
        <dbReference type="ARBA" id="ARBA00022617"/>
    </source>
</evidence>
<dbReference type="InterPro" id="IPR009056">
    <property type="entry name" value="Cyt_c-like_dom"/>
</dbReference>
<dbReference type="SUPFAM" id="SSF46626">
    <property type="entry name" value="Cytochrome c"/>
    <property type="match status" value="1"/>
</dbReference>